<keyword evidence="1" id="KW-0804">Transcription</keyword>
<dbReference type="AlphaFoldDB" id="A0A0G1BX75"/>
<dbReference type="PATRIC" id="fig|1618677.3.peg.411"/>
<sequence length="377" mass="43131">MENQDKSNILDKIIKSQDEQKKASLNPQELVDFLLKDLTSREKDIVASRYGLLGGEKQTLEKIGKRLDITRERVRQIENSAIAKAKQTSGCQEKLADLSSLIIKHINKRGYISTEEGLLAEFLGEGYEAQNKNCLLFILEKFLGESVEPVEIVHTEKAWKIKDKELKHYEPVIDSIKNILIKKNQPLELVEIIKELEEEIKEEQKSLATELESWEVAVHSCLEVSKHFKKNLFNKWGLADWRSVNPKRMRDKIYLVLLKDGQPLHYKQITERINEEGFDRKVAHPATVHNELILDEHFVLVGRGIYGLAEWGYKPGVIADVVAGILKKADGPLSKQEVIDEVLKCRQVKEGSINLTLSDKALFLRGEDGRYALRKQS</sequence>
<dbReference type="PANTHER" id="PTHR30603">
    <property type="entry name" value="RNA POLYMERASE SIGMA FACTOR RPO"/>
    <property type="match status" value="1"/>
</dbReference>
<dbReference type="InterPro" id="IPR050239">
    <property type="entry name" value="Sigma-70_RNA_pol_init_factors"/>
</dbReference>
<proteinExistence type="predicted"/>
<dbReference type="PANTHER" id="PTHR30603:SF47">
    <property type="entry name" value="RNA POLYMERASE SIGMA FACTOR SIGD, CHLOROPLASTIC"/>
    <property type="match status" value="1"/>
</dbReference>
<dbReference type="InterPro" id="IPR007759">
    <property type="entry name" value="Asxl_HARE-HTH"/>
</dbReference>
<dbReference type="Pfam" id="PF04545">
    <property type="entry name" value="Sigma70_r4"/>
    <property type="match status" value="1"/>
</dbReference>
<dbReference type="Proteomes" id="UP000034516">
    <property type="component" value="Unassembled WGS sequence"/>
</dbReference>
<dbReference type="Gene3D" id="1.10.10.1250">
    <property type="entry name" value="RNA polymerase, subunit delta, N-terminal domain"/>
    <property type="match status" value="2"/>
</dbReference>
<dbReference type="InterPro" id="IPR036388">
    <property type="entry name" value="WH-like_DNA-bd_sf"/>
</dbReference>
<name>A0A0G1BX75_9BACT</name>
<evidence type="ECO:0000259" key="2">
    <source>
        <dbReference type="PROSITE" id="PS51913"/>
    </source>
</evidence>
<dbReference type="InterPro" id="IPR000943">
    <property type="entry name" value="RNA_pol_sigma70"/>
</dbReference>
<evidence type="ECO:0000313" key="4">
    <source>
        <dbReference type="Proteomes" id="UP000034516"/>
    </source>
</evidence>
<dbReference type="InterPro" id="IPR007630">
    <property type="entry name" value="RNA_pol_sigma70_r4"/>
</dbReference>
<dbReference type="SUPFAM" id="SSF88659">
    <property type="entry name" value="Sigma3 and sigma4 domains of RNA polymerase sigma factors"/>
    <property type="match status" value="1"/>
</dbReference>
<dbReference type="PROSITE" id="PS51913">
    <property type="entry name" value="HTH_HARE"/>
    <property type="match status" value="1"/>
</dbReference>
<dbReference type="CDD" id="cd06171">
    <property type="entry name" value="Sigma70_r4"/>
    <property type="match status" value="1"/>
</dbReference>
<comment type="caution">
    <text evidence="3">The sequence shown here is derived from an EMBL/GenBank/DDBJ whole genome shotgun (WGS) entry which is preliminary data.</text>
</comment>
<protein>
    <submittedName>
        <fullName evidence="3">RNA polymerase alpha chain family protein,sigma-70 family protein</fullName>
    </submittedName>
</protein>
<accession>A0A0G1BX75</accession>
<organism evidence="3 4">
    <name type="scientific">Candidatus Kuenenbacteria bacterium GW2011_GWA2_42_15</name>
    <dbReference type="NCBI Taxonomy" id="1618677"/>
    <lineage>
        <taxon>Bacteria</taxon>
        <taxon>Candidatus Kueneniibacteriota</taxon>
    </lineage>
</organism>
<dbReference type="Gene3D" id="1.10.10.10">
    <property type="entry name" value="Winged helix-like DNA-binding domain superfamily/Winged helix DNA-binding domain"/>
    <property type="match status" value="1"/>
</dbReference>
<feature type="domain" description="HTH HARE-type" evidence="2">
    <location>
        <begin position="247"/>
        <end position="311"/>
    </location>
</feature>
<dbReference type="EMBL" id="LCCW01000021">
    <property type="protein sequence ID" value="KKS42013.1"/>
    <property type="molecule type" value="Genomic_DNA"/>
</dbReference>
<dbReference type="InterPro" id="IPR013324">
    <property type="entry name" value="RNA_pol_sigma_r3/r4-like"/>
</dbReference>
<gene>
    <name evidence="3" type="ORF">UV02_C0021G0003</name>
</gene>
<evidence type="ECO:0000256" key="1">
    <source>
        <dbReference type="ARBA" id="ARBA00023163"/>
    </source>
</evidence>
<dbReference type="GO" id="GO:0003700">
    <property type="term" value="F:DNA-binding transcription factor activity"/>
    <property type="evidence" value="ECO:0007669"/>
    <property type="project" value="InterPro"/>
</dbReference>
<dbReference type="PRINTS" id="PR00046">
    <property type="entry name" value="SIGMA70FCT"/>
</dbReference>
<dbReference type="InterPro" id="IPR038087">
    <property type="entry name" value="RNAP_delta_N_dom_sf"/>
</dbReference>
<evidence type="ECO:0000313" key="3">
    <source>
        <dbReference type="EMBL" id="KKS42013.1"/>
    </source>
</evidence>
<reference evidence="3 4" key="1">
    <citation type="journal article" date="2015" name="Nature">
        <title>rRNA introns, odd ribosomes, and small enigmatic genomes across a large radiation of phyla.</title>
        <authorList>
            <person name="Brown C.T."/>
            <person name="Hug L.A."/>
            <person name="Thomas B.C."/>
            <person name="Sharon I."/>
            <person name="Castelle C.J."/>
            <person name="Singh A."/>
            <person name="Wilkins M.J."/>
            <person name="Williams K.H."/>
            <person name="Banfield J.F."/>
        </authorList>
    </citation>
    <scope>NUCLEOTIDE SEQUENCE [LARGE SCALE GENOMIC DNA]</scope>
</reference>
<dbReference type="GO" id="GO:0006352">
    <property type="term" value="P:DNA-templated transcription initiation"/>
    <property type="evidence" value="ECO:0007669"/>
    <property type="project" value="InterPro"/>
</dbReference>